<dbReference type="AlphaFoldDB" id="A0A075B0W6"/>
<dbReference type="Proteomes" id="UP000030755">
    <property type="component" value="Unassembled WGS sequence"/>
</dbReference>
<keyword evidence="5" id="KW-1185">Reference proteome</keyword>
<dbReference type="PANTHER" id="PTHR46200">
    <property type="entry name" value="GATOR COMPLEX PROTEIN WDR24"/>
    <property type="match status" value="1"/>
</dbReference>
<dbReference type="EMBL" id="KE560949">
    <property type="protein sequence ID" value="EPZ34471.1"/>
    <property type="molecule type" value="Genomic_DNA"/>
</dbReference>
<evidence type="ECO:0000313" key="4">
    <source>
        <dbReference type="EMBL" id="RKP20555.1"/>
    </source>
</evidence>
<reference evidence="6" key="2">
    <citation type="journal article" date="2018" name="Nat. Microbiol.">
        <title>Leveraging single-cell genomics to expand the fungal tree of life.</title>
        <authorList>
            <person name="Ahrendt S.R."/>
            <person name="Quandt C.A."/>
            <person name="Ciobanu D."/>
            <person name="Clum A."/>
            <person name="Salamov A."/>
            <person name="Andreopoulos B."/>
            <person name="Cheng J.F."/>
            <person name="Woyke T."/>
            <person name="Pelin A."/>
            <person name="Henrissat B."/>
            <person name="Reynolds N.K."/>
            <person name="Benny G.L."/>
            <person name="Smith M.E."/>
            <person name="James T.Y."/>
            <person name="Grigoriev I.V."/>
        </authorList>
    </citation>
    <scope>NUCLEOTIDE SEQUENCE [LARGE SCALE GENOMIC DNA]</scope>
    <source>
        <strain evidence="6">CSF55</strain>
    </source>
</reference>
<dbReference type="GO" id="GO:0016239">
    <property type="term" value="P:positive regulation of macroautophagy"/>
    <property type="evidence" value="ECO:0007669"/>
    <property type="project" value="TreeGrafter"/>
</dbReference>
<sequence>MKKVIDDFLINIAENGDIQTCSVACILLRDLIPLDKIKICKQWIEGYIELLKRRKLWVQVTRIVNACQTIPSIYSLNQVI</sequence>
<evidence type="ECO:0000256" key="1">
    <source>
        <dbReference type="ARBA" id="ARBA00022574"/>
    </source>
</evidence>
<dbReference type="GO" id="GO:1904263">
    <property type="term" value="P:positive regulation of TORC1 signaling"/>
    <property type="evidence" value="ECO:0007669"/>
    <property type="project" value="TreeGrafter"/>
</dbReference>
<dbReference type="Proteomes" id="UP000281549">
    <property type="component" value="Unassembled WGS sequence"/>
</dbReference>
<reference evidence="4" key="3">
    <citation type="submission" date="2018-08" db="EMBL/GenBank/DDBJ databases">
        <title>Leveraging single-cell genomics to expand the Fungal Tree of Life.</title>
        <authorList>
            <consortium name="DOE Joint Genome Institute"/>
            <person name="Ahrendt S.R."/>
            <person name="Quandt C.A."/>
            <person name="Ciobanu D."/>
            <person name="Clum A."/>
            <person name="Salamov A."/>
            <person name="Andreopoulos B."/>
            <person name="Cheng J.-F."/>
            <person name="Woyke T."/>
            <person name="Pelin A."/>
            <person name="Henrissat B."/>
            <person name="Reynolds N."/>
            <person name="Benny G.L."/>
            <person name="Smith M.E."/>
            <person name="James T.Y."/>
            <person name="Grigoriev I.V."/>
        </authorList>
    </citation>
    <scope>NUCLEOTIDE SEQUENCE</scope>
    <source>
        <strain evidence="4">CSF55</strain>
    </source>
</reference>
<dbReference type="EMBL" id="ML005047">
    <property type="protein sequence ID" value="RKP20555.1"/>
    <property type="molecule type" value="Genomic_DNA"/>
</dbReference>
<accession>A0A075B0W6</accession>
<proteinExistence type="predicted"/>
<dbReference type="HOGENOM" id="CLU_2591121_0_0_1"/>
<reference evidence="3 5" key="1">
    <citation type="journal article" date="2013" name="Curr. Biol.">
        <title>Shared signatures of parasitism and phylogenomics unite Cryptomycota and microsporidia.</title>
        <authorList>
            <person name="James T.Y."/>
            <person name="Pelin A."/>
            <person name="Bonen L."/>
            <person name="Ahrendt S."/>
            <person name="Sain D."/>
            <person name="Corradi N."/>
            <person name="Stajich J.E."/>
        </authorList>
    </citation>
    <scope>NUCLEOTIDE SEQUENCE [LARGE SCALE GENOMIC DNA]</scope>
    <source>
        <strain evidence="3 5">CSF55</strain>
        <strain evidence="3 5">CSF55</strain>
    </source>
</reference>
<keyword evidence="1" id="KW-0853">WD repeat</keyword>
<dbReference type="InterPro" id="IPR037590">
    <property type="entry name" value="WDR24"/>
</dbReference>
<dbReference type="GO" id="GO:0061700">
    <property type="term" value="C:GATOR2 complex"/>
    <property type="evidence" value="ECO:0007669"/>
    <property type="project" value="TreeGrafter"/>
</dbReference>
<keyword evidence="2" id="KW-0677">Repeat</keyword>
<dbReference type="GO" id="GO:0005774">
    <property type="term" value="C:vacuolar membrane"/>
    <property type="evidence" value="ECO:0007669"/>
    <property type="project" value="TreeGrafter"/>
</dbReference>
<evidence type="ECO:0000313" key="6">
    <source>
        <dbReference type="Proteomes" id="UP000281549"/>
    </source>
</evidence>
<protein>
    <submittedName>
        <fullName evidence="3">Uncharacterized protein</fullName>
    </submittedName>
</protein>
<evidence type="ECO:0000313" key="5">
    <source>
        <dbReference type="Proteomes" id="UP000030755"/>
    </source>
</evidence>
<dbReference type="OrthoDB" id="60955at2759"/>
<evidence type="ECO:0000256" key="2">
    <source>
        <dbReference type="ARBA" id="ARBA00022737"/>
    </source>
</evidence>
<dbReference type="GO" id="GO:0005829">
    <property type="term" value="C:cytosol"/>
    <property type="evidence" value="ECO:0007669"/>
    <property type="project" value="TreeGrafter"/>
</dbReference>
<organism evidence="3 5">
    <name type="scientific">Rozella allomycis (strain CSF55)</name>
    <dbReference type="NCBI Taxonomy" id="988480"/>
    <lineage>
        <taxon>Eukaryota</taxon>
        <taxon>Fungi</taxon>
        <taxon>Fungi incertae sedis</taxon>
        <taxon>Cryptomycota</taxon>
        <taxon>Cryptomycota incertae sedis</taxon>
        <taxon>Rozella</taxon>
    </lineage>
</organism>
<gene>
    <name evidence="3" type="ORF">O9G_002044</name>
    <name evidence="4" type="ORF">ROZALSC1DRAFT_27971</name>
</gene>
<dbReference type="PANTHER" id="PTHR46200:SF1">
    <property type="entry name" value="GATOR COMPLEX PROTEIN WDR24"/>
    <property type="match status" value="1"/>
</dbReference>
<name>A0A075B0W6_ROZAC</name>
<evidence type="ECO:0000313" key="3">
    <source>
        <dbReference type="EMBL" id="EPZ34471.1"/>
    </source>
</evidence>